<dbReference type="eggNOG" id="COG0456">
    <property type="taxonomic scope" value="Bacteria"/>
</dbReference>
<dbReference type="RefSeq" id="WP_008750991.1">
    <property type="nucleotide sequence ID" value="NZ_GL622296.1"/>
</dbReference>
<gene>
    <name evidence="2" type="ORF">HMPREF0381_1224</name>
</gene>
<dbReference type="PROSITE" id="PS51186">
    <property type="entry name" value="GNAT"/>
    <property type="match status" value="1"/>
</dbReference>
<organism evidence="2 3">
    <name type="scientific">Lachnoanaerobaculum saburreum DSM 3986</name>
    <dbReference type="NCBI Taxonomy" id="887325"/>
    <lineage>
        <taxon>Bacteria</taxon>
        <taxon>Bacillati</taxon>
        <taxon>Bacillota</taxon>
        <taxon>Clostridia</taxon>
        <taxon>Lachnospirales</taxon>
        <taxon>Lachnospiraceae</taxon>
        <taxon>Lachnoanaerobaculum</taxon>
    </lineage>
</organism>
<comment type="caution">
    <text evidence="2">The sequence shown here is derived from an EMBL/GenBank/DDBJ whole genome shotgun (WGS) entry which is preliminary data.</text>
</comment>
<evidence type="ECO:0000313" key="2">
    <source>
        <dbReference type="EMBL" id="EFU76848.1"/>
    </source>
</evidence>
<dbReference type="AlphaFoldDB" id="E6LMN9"/>
<dbReference type="SUPFAM" id="SSF55729">
    <property type="entry name" value="Acyl-CoA N-acyltransferases (Nat)"/>
    <property type="match status" value="1"/>
</dbReference>
<dbReference type="Gene3D" id="3.40.630.30">
    <property type="match status" value="1"/>
</dbReference>
<dbReference type="Pfam" id="PF13508">
    <property type="entry name" value="Acetyltransf_7"/>
    <property type="match status" value="1"/>
</dbReference>
<evidence type="ECO:0000313" key="3">
    <source>
        <dbReference type="Proteomes" id="UP000003434"/>
    </source>
</evidence>
<name>E6LMN9_9FIRM</name>
<reference evidence="2 3" key="1">
    <citation type="submission" date="2010-12" db="EMBL/GenBank/DDBJ databases">
        <authorList>
            <person name="Muzny D."/>
            <person name="Qin X."/>
            <person name="Deng J."/>
            <person name="Jiang H."/>
            <person name="Liu Y."/>
            <person name="Qu J."/>
            <person name="Song X.-Z."/>
            <person name="Zhang L."/>
            <person name="Thornton R."/>
            <person name="Coyle M."/>
            <person name="Francisco L."/>
            <person name="Jackson L."/>
            <person name="Javaid M."/>
            <person name="Korchina V."/>
            <person name="Kovar C."/>
            <person name="Mata R."/>
            <person name="Mathew T."/>
            <person name="Ngo R."/>
            <person name="Nguyen L."/>
            <person name="Nguyen N."/>
            <person name="Okwuonu G."/>
            <person name="Ongeri F."/>
            <person name="Pham C."/>
            <person name="Simmons D."/>
            <person name="Wilczek-Boney K."/>
            <person name="Hale W."/>
            <person name="Jakkamsetti A."/>
            <person name="Pham P."/>
            <person name="Ruth R."/>
            <person name="San Lucas F."/>
            <person name="Warren J."/>
            <person name="Zhang J."/>
            <person name="Zhao Z."/>
            <person name="Zhou C."/>
            <person name="Zhu D."/>
            <person name="Lee S."/>
            <person name="Bess C."/>
            <person name="Blankenburg K."/>
            <person name="Forbes L."/>
            <person name="Fu Q."/>
            <person name="Gubbala S."/>
            <person name="Hirani K."/>
            <person name="Jayaseelan J.C."/>
            <person name="Lara F."/>
            <person name="Munidasa M."/>
            <person name="Palculict T."/>
            <person name="Patil S."/>
            <person name="Pu L.-L."/>
            <person name="Saada N."/>
            <person name="Tang L."/>
            <person name="Weissenberger G."/>
            <person name="Zhu Y."/>
            <person name="Hemphill L."/>
            <person name="Shang Y."/>
            <person name="Youmans B."/>
            <person name="Ayvaz T."/>
            <person name="Ross M."/>
            <person name="Santibanez J."/>
            <person name="Aqrawi P."/>
            <person name="Gross S."/>
            <person name="Joshi V."/>
            <person name="Fowler G."/>
            <person name="Nazareth L."/>
            <person name="Reid J."/>
            <person name="Worley K."/>
            <person name="Petrosino J."/>
            <person name="Highlander S."/>
            <person name="Gibbs R."/>
        </authorList>
    </citation>
    <scope>NUCLEOTIDE SEQUENCE [LARGE SCALE GENOMIC DNA]</scope>
    <source>
        <strain evidence="2 3">DSM 3986</strain>
    </source>
</reference>
<evidence type="ECO:0000259" key="1">
    <source>
        <dbReference type="PROSITE" id="PS51186"/>
    </source>
</evidence>
<dbReference type="GO" id="GO:0016747">
    <property type="term" value="F:acyltransferase activity, transferring groups other than amino-acyl groups"/>
    <property type="evidence" value="ECO:0007669"/>
    <property type="project" value="InterPro"/>
</dbReference>
<keyword evidence="2" id="KW-0808">Transferase</keyword>
<accession>E6LMN9</accession>
<dbReference type="CDD" id="cd04301">
    <property type="entry name" value="NAT_SF"/>
    <property type="match status" value="1"/>
</dbReference>
<dbReference type="InterPro" id="IPR016181">
    <property type="entry name" value="Acyl_CoA_acyltransferase"/>
</dbReference>
<dbReference type="EMBL" id="AEPW01000050">
    <property type="protein sequence ID" value="EFU76848.1"/>
    <property type="molecule type" value="Genomic_DNA"/>
</dbReference>
<sequence length="146" mass="17459">MNYIRQATINDLVRIAEIFVFNYRLNFYPIFQEDTFYFEELTVFNMVESFAKELDSIWVYDDGVVKGFIQIEKREVKRLFVEPVLQGKAIGTELLEYGIAERDANHLWALEKNIKAIAFYKRHGFDTTNEKKYEEDTTEFLVRMEK</sequence>
<protein>
    <submittedName>
        <fullName evidence="2">Acetyltransferase, GNAT family</fullName>
    </submittedName>
</protein>
<dbReference type="Proteomes" id="UP000003434">
    <property type="component" value="Unassembled WGS sequence"/>
</dbReference>
<dbReference type="InterPro" id="IPR000182">
    <property type="entry name" value="GNAT_dom"/>
</dbReference>
<proteinExistence type="predicted"/>
<dbReference type="HOGENOM" id="CLU_013985_18_6_9"/>
<feature type="domain" description="N-acetyltransferase" evidence="1">
    <location>
        <begin position="2"/>
        <end position="146"/>
    </location>
</feature>